<comment type="caution">
    <text evidence="2">The sequence shown here is derived from an EMBL/GenBank/DDBJ whole genome shotgun (WGS) entry which is preliminary data.</text>
</comment>
<feature type="compositionally biased region" description="Basic and acidic residues" evidence="1">
    <location>
        <begin position="1"/>
        <end position="10"/>
    </location>
</feature>
<feature type="region of interest" description="Disordered" evidence="1">
    <location>
        <begin position="1"/>
        <end position="27"/>
    </location>
</feature>
<evidence type="ECO:0000313" key="2">
    <source>
        <dbReference type="EMBL" id="MFC3766071.1"/>
    </source>
</evidence>
<name>A0ABV7YMZ8_9ACTN</name>
<dbReference type="RefSeq" id="WP_205121704.1">
    <property type="nucleotide sequence ID" value="NZ_JAFBCM010000001.1"/>
</dbReference>
<dbReference type="Proteomes" id="UP001595699">
    <property type="component" value="Unassembled WGS sequence"/>
</dbReference>
<keyword evidence="3" id="KW-1185">Reference proteome</keyword>
<evidence type="ECO:0000256" key="1">
    <source>
        <dbReference type="SAM" id="MobiDB-lite"/>
    </source>
</evidence>
<accession>A0ABV7YMZ8</accession>
<organism evidence="2 3">
    <name type="scientific">Tenggerimyces flavus</name>
    <dbReference type="NCBI Taxonomy" id="1708749"/>
    <lineage>
        <taxon>Bacteria</taxon>
        <taxon>Bacillati</taxon>
        <taxon>Actinomycetota</taxon>
        <taxon>Actinomycetes</taxon>
        <taxon>Propionibacteriales</taxon>
        <taxon>Nocardioidaceae</taxon>
        <taxon>Tenggerimyces</taxon>
    </lineage>
</organism>
<reference evidence="3" key="1">
    <citation type="journal article" date="2019" name="Int. J. Syst. Evol. Microbiol.">
        <title>The Global Catalogue of Microorganisms (GCM) 10K type strain sequencing project: providing services to taxonomists for standard genome sequencing and annotation.</title>
        <authorList>
            <consortium name="The Broad Institute Genomics Platform"/>
            <consortium name="The Broad Institute Genome Sequencing Center for Infectious Disease"/>
            <person name="Wu L."/>
            <person name="Ma J."/>
        </authorList>
    </citation>
    <scope>NUCLEOTIDE SEQUENCE [LARGE SCALE GENOMIC DNA]</scope>
    <source>
        <strain evidence="3">CGMCC 4.7241</strain>
    </source>
</reference>
<evidence type="ECO:0000313" key="3">
    <source>
        <dbReference type="Proteomes" id="UP001595699"/>
    </source>
</evidence>
<proteinExistence type="predicted"/>
<sequence>MATETADRPRQAVQPAPHASGGEGGERLLFPVGHHVGAQHRVESDEVVEQVRRGATFHDLTSQEYAVWTLAHGSPEAVKNEVPWTRQAVEELARVAGLTAVYEVVDKLMETGLLVEVRPATDEALAFAKAHRVVPLMLGLGNTADEPWLFGIGFLGQPILQVTHPIYDVWQWSSMDDTLWATCLSAVDVASRAKSTDPESTDPTKLFTGFLGSIHALLLGKAACLDIGFRIGAAQSLDDGRED</sequence>
<dbReference type="EMBL" id="JBHRZH010000047">
    <property type="protein sequence ID" value="MFC3766071.1"/>
    <property type="molecule type" value="Genomic_DNA"/>
</dbReference>
<protein>
    <submittedName>
        <fullName evidence="2">Uncharacterized protein</fullName>
    </submittedName>
</protein>
<gene>
    <name evidence="2" type="ORF">ACFOUW_34920</name>
</gene>